<dbReference type="SUPFAM" id="SSF55469">
    <property type="entry name" value="FMN-dependent nitroreductase-like"/>
    <property type="match status" value="1"/>
</dbReference>
<sequence length="215" mass="24098">MSDAPPLFYAEFAEQFTQLLRWRRDVRHFDRRAVGEADMCALLACAAMAPSVGNAQPWRFVRVRTPDIREALAAHADGQSAHAAERYAGQARYDHYLSLKLHGLREAPELIAVFCDEQPEAGHGLGIATMPEMLRYSCVLAIHNLWLAARLRGLGLGWVSIVDPPAVHALLDVPATWSLIALLCIGYPADTSDTPELEQRGWQQREPWADRVFER</sequence>
<dbReference type="NCBIfam" id="TIGR02476">
    <property type="entry name" value="BluB"/>
    <property type="match status" value="1"/>
</dbReference>
<keyword evidence="3" id="KW-1185">Reference proteome</keyword>
<name>A0A975Q3R8_9SPHN</name>
<evidence type="ECO:0000259" key="1">
    <source>
        <dbReference type="Pfam" id="PF00881"/>
    </source>
</evidence>
<dbReference type="PANTHER" id="PTHR23026:SF123">
    <property type="entry name" value="NAD(P)H NITROREDUCTASE RV3131-RELATED"/>
    <property type="match status" value="1"/>
</dbReference>
<dbReference type="AlphaFoldDB" id="A0A975Q3R8"/>
<feature type="domain" description="Nitroreductase" evidence="1">
    <location>
        <begin position="20"/>
        <end position="187"/>
    </location>
</feature>
<keyword evidence="2" id="KW-0560">Oxidoreductase</keyword>
<dbReference type="Proteomes" id="UP000681425">
    <property type="component" value="Chromosome"/>
</dbReference>
<dbReference type="GO" id="GO:0102919">
    <property type="term" value="F:5,6-dimethylbenzimidazole synthase activity"/>
    <property type="evidence" value="ECO:0007669"/>
    <property type="project" value="UniProtKB-EC"/>
</dbReference>
<dbReference type="RefSeq" id="WP_197421495.1">
    <property type="nucleotide sequence ID" value="NZ_CP073910.1"/>
</dbReference>
<dbReference type="EMBL" id="CP073910">
    <property type="protein sequence ID" value="QUT08199.1"/>
    <property type="molecule type" value="Genomic_DNA"/>
</dbReference>
<dbReference type="Pfam" id="PF00881">
    <property type="entry name" value="Nitroreductase"/>
    <property type="match status" value="1"/>
</dbReference>
<protein>
    <submittedName>
        <fullName evidence="2">5,6-dimethylbenzimidazole synthase</fullName>
        <ecNumber evidence="2">1.13.11.79</ecNumber>
    </submittedName>
</protein>
<organism evidence="2 3">
    <name type="scientific">Sphingobium phenoxybenzoativorans</name>
    <dbReference type="NCBI Taxonomy" id="1592790"/>
    <lineage>
        <taxon>Bacteria</taxon>
        <taxon>Pseudomonadati</taxon>
        <taxon>Pseudomonadota</taxon>
        <taxon>Alphaproteobacteria</taxon>
        <taxon>Sphingomonadales</taxon>
        <taxon>Sphingomonadaceae</taxon>
        <taxon>Sphingobium</taxon>
    </lineage>
</organism>
<evidence type="ECO:0000313" key="2">
    <source>
        <dbReference type="EMBL" id="QUT08199.1"/>
    </source>
</evidence>
<dbReference type="EC" id="1.13.11.79" evidence="2"/>
<dbReference type="InterPro" id="IPR012825">
    <property type="entry name" value="BluB"/>
</dbReference>
<dbReference type="InterPro" id="IPR050627">
    <property type="entry name" value="Nitroreductase/BluB"/>
</dbReference>
<proteinExistence type="predicted"/>
<reference evidence="2" key="1">
    <citation type="submission" date="2021-04" db="EMBL/GenBank/DDBJ databases">
        <title>Isolation of p-tert-butylphenol degrading bacteria Sphingobium phenoxybenzoativorans Tas13 from active sludge.</title>
        <authorList>
            <person name="Li Y."/>
        </authorList>
    </citation>
    <scope>NUCLEOTIDE SEQUENCE</scope>
    <source>
        <strain evidence="2">Tas13</strain>
    </source>
</reference>
<accession>A0A975Q3R8</accession>
<evidence type="ECO:0000313" key="3">
    <source>
        <dbReference type="Proteomes" id="UP000681425"/>
    </source>
</evidence>
<dbReference type="InterPro" id="IPR029479">
    <property type="entry name" value="Nitroreductase"/>
</dbReference>
<dbReference type="InterPro" id="IPR000415">
    <property type="entry name" value="Nitroreductase-like"/>
</dbReference>
<gene>
    <name evidence="2" type="primary">bluB</name>
    <name evidence="2" type="ORF">KFK14_09750</name>
</gene>
<dbReference type="PANTHER" id="PTHR23026">
    <property type="entry name" value="NADPH NITROREDUCTASE"/>
    <property type="match status" value="1"/>
</dbReference>
<dbReference type="KEGG" id="spph:KFK14_09750"/>
<dbReference type="Gene3D" id="3.40.109.10">
    <property type="entry name" value="NADH Oxidase"/>
    <property type="match status" value="1"/>
</dbReference>